<reference evidence="2 3" key="1">
    <citation type="submission" date="2019-03" db="EMBL/GenBank/DDBJ databases">
        <title>First draft genome of Liparis tanakae, snailfish: a comprehensive survey of snailfish specific genes.</title>
        <authorList>
            <person name="Kim W."/>
            <person name="Song I."/>
            <person name="Jeong J.-H."/>
            <person name="Kim D."/>
            <person name="Kim S."/>
            <person name="Ryu S."/>
            <person name="Song J.Y."/>
            <person name="Lee S.K."/>
        </authorList>
    </citation>
    <scope>NUCLEOTIDE SEQUENCE [LARGE SCALE GENOMIC DNA]</scope>
    <source>
        <tissue evidence="2">Muscle</tissue>
    </source>
</reference>
<feature type="compositionally biased region" description="Low complexity" evidence="1">
    <location>
        <begin position="1"/>
        <end position="20"/>
    </location>
</feature>
<feature type="region of interest" description="Disordered" evidence="1">
    <location>
        <begin position="77"/>
        <end position="168"/>
    </location>
</feature>
<keyword evidence="3" id="KW-1185">Reference proteome</keyword>
<evidence type="ECO:0000313" key="3">
    <source>
        <dbReference type="Proteomes" id="UP000314294"/>
    </source>
</evidence>
<name>A0A4Z2FXM3_9TELE</name>
<evidence type="ECO:0000256" key="1">
    <source>
        <dbReference type="SAM" id="MobiDB-lite"/>
    </source>
</evidence>
<feature type="compositionally biased region" description="Basic and acidic residues" evidence="1">
    <location>
        <begin position="152"/>
        <end position="168"/>
    </location>
</feature>
<proteinExistence type="predicted"/>
<evidence type="ECO:0000313" key="2">
    <source>
        <dbReference type="EMBL" id="TNN45969.1"/>
    </source>
</evidence>
<dbReference type="Proteomes" id="UP000314294">
    <property type="component" value="Unassembled WGS sequence"/>
</dbReference>
<feature type="compositionally biased region" description="Low complexity" evidence="1">
    <location>
        <begin position="103"/>
        <end position="125"/>
    </location>
</feature>
<protein>
    <submittedName>
        <fullName evidence="2">Uncharacterized protein</fullName>
    </submittedName>
</protein>
<sequence>MNQMMSSLCSSSPSGPWTSPVQHHLRVHDHVGFPKQKSCVRPTTGGSRERHSPITDPVCWSPAGVLGSFRIRRDACASVHAPARPPQRQQQPLSRPPPHGPALLSSSSSSSPPLLLSSSPPLLLPAVEPGTPPSGCRDAMHRDGPAAGRTALRGEEAQVVLNRRDSTL</sequence>
<organism evidence="2 3">
    <name type="scientific">Liparis tanakae</name>
    <name type="common">Tanaka's snailfish</name>
    <dbReference type="NCBI Taxonomy" id="230148"/>
    <lineage>
        <taxon>Eukaryota</taxon>
        <taxon>Metazoa</taxon>
        <taxon>Chordata</taxon>
        <taxon>Craniata</taxon>
        <taxon>Vertebrata</taxon>
        <taxon>Euteleostomi</taxon>
        <taxon>Actinopterygii</taxon>
        <taxon>Neopterygii</taxon>
        <taxon>Teleostei</taxon>
        <taxon>Neoteleostei</taxon>
        <taxon>Acanthomorphata</taxon>
        <taxon>Eupercaria</taxon>
        <taxon>Perciformes</taxon>
        <taxon>Cottioidei</taxon>
        <taxon>Cottales</taxon>
        <taxon>Liparidae</taxon>
        <taxon>Liparis</taxon>
    </lineage>
</organism>
<comment type="caution">
    <text evidence="2">The sequence shown here is derived from an EMBL/GenBank/DDBJ whole genome shotgun (WGS) entry which is preliminary data.</text>
</comment>
<gene>
    <name evidence="2" type="ORF">EYF80_043850</name>
</gene>
<feature type="region of interest" description="Disordered" evidence="1">
    <location>
        <begin position="1"/>
        <end position="21"/>
    </location>
</feature>
<accession>A0A4Z2FXM3</accession>
<dbReference type="EMBL" id="SRLO01000815">
    <property type="protein sequence ID" value="TNN45969.1"/>
    <property type="molecule type" value="Genomic_DNA"/>
</dbReference>
<dbReference type="AlphaFoldDB" id="A0A4Z2FXM3"/>